<keyword evidence="3" id="KW-1185">Reference proteome</keyword>
<organism evidence="2 3">
    <name type="scientific">Planotetraspora thailandica</name>
    <dbReference type="NCBI Taxonomy" id="487172"/>
    <lineage>
        <taxon>Bacteria</taxon>
        <taxon>Bacillati</taxon>
        <taxon>Actinomycetota</taxon>
        <taxon>Actinomycetes</taxon>
        <taxon>Streptosporangiales</taxon>
        <taxon>Streptosporangiaceae</taxon>
        <taxon>Planotetraspora</taxon>
    </lineage>
</organism>
<protein>
    <submittedName>
        <fullName evidence="2">Glutamate-binding protein</fullName>
    </submittedName>
</protein>
<name>A0A8J3V2P0_9ACTN</name>
<proteinExistence type="predicted"/>
<comment type="caution">
    <text evidence="2">The sequence shown here is derived from an EMBL/GenBank/DDBJ whole genome shotgun (WGS) entry which is preliminary data.</text>
</comment>
<feature type="domain" description="Solute-binding protein family 3/N-terminal" evidence="1">
    <location>
        <begin position="18"/>
        <end position="236"/>
    </location>
</feature>
<dbReference type="Proteomes" id="UP000605992">
    <property type="component" value="Unassembled WGS sequence"/>
</dbReference>
<evidence type="ECO:0000259" key="1">
    <source>
        <dbReference type="SMART" id="SM00062"/>
    </source>
</evidence>
<dbReference type="SMART" id="SM00062">
    <property type="entry name" value="PBPb"/>
    <property type="match status" value="1"/>
</dbReference>
<accession>A0A8J3V2P0</accession>
<dbReference type="SUPFAM" id="SSF53850">
    <property type="entry name" value="Periplasmic binding protein-like II"/>
    <property type="match status" value="1"/>
</dbReference>
<dbReference type="InterPro" id="IPR001638">
    <property type="entry name" value="Solute-binding_3/MltF_N"/>
</dbReference>
<dbReference type="AlphaFoldDB" id="A0A8J3V2P0"/>
<dbReference type="EMBL" id="BOOR01000024">
    <property type="protein sequence ID" value="GII55075.1"/>
    <property type="molecule type" value="Genomic_DNA"/>
</dbReference>
<reference evidence="2" key="1">
    <citation type="submission" date="2021-01" db="EMBL/GenBank/DDBJ databases">
        <title>Whole genome shotgun sequence of Planotetraspora thailandica NBRC 104271.</title>
        <authorList>
            <person name="Komaki H."/>
            <person name="Tamura T."/>
        </authorList>
    </citation>
    <scope>NUCLEOTIDE SEQUENCE</scope>
    <source>
        <strain evidence="2">NBRC 104271</strain>
    </source>
</reference>
<sequence length="255" mass="26865">MASLVAPLLAGCGMDGGTLVIGVRTGEPGLVTRLPDGRLSGFDIAVATYVARELGYRDDQISYTGDPAQADIVIGAYDSPGTGGHPAARPAAHVAGPYLVTTTDILVRAQDLSISGARDLVQKRVCATGESSKPLVDRFGKKWRDVFLARANVPAACAPLLADGRTDALVADAPVLAGLEAQYPGRFRFSGKPLVARKYGIATSSDGMRDRVNDALRHMFDDGTWRKALIDYLGVLATRYTSPPALGSPPAREKG</sequence>
<gene>
    <name evidence="2" type="ORF">Pth03_34640</name>
</gene>
<evidence type="ECO:0000313" key="3">
    <source>
        <dbReference type="Proteomes" id="UP000605992"/>
    </source>
</evidence>
<dbReference type="Gene3D" id="3.40.190.10">
    <property type="entry name" value="Periplasmic binding protein-like II"/>
    <property type="match status" value="2"/>
</dbReference>
<evidence type="ECO:0000313" key="2">
    <source>
        <dbReference type="EMBL" id="GII55075.1"/>
    </source>
</evidence>
<dbReference type="Pfam" id="PF00497">
    <property type="entry name" value="SBP_bac_3"/>
    <property type="match status" value="1"/>
</dbReference>